<reference evidence="9 12" key="1">
    <citation type="journal article" date="2002" name="J. Bacteriol.">
        <title>Genome sequence of Yersinia pestis KIM.</title>
        <authorList>
            <person name="Deng W."/>
            <person name="Burland V."/>
            <person name="Plunkett G.III."/>
            <person name="Boutin A."/>
            <person name="Mayhew G.F."/>
            <person name="Liss P."/>
            <person name="Perna N.T."/>
            <person name="Rose D.J."/>
            <person name="Mau B."/>
            <person name="Zhou S."/>
            <person name="Schwartz D.C."/>
            <person name="Fetherston J.D."/>
            <person name="Lindler L.E."/>
            <person name="Brubaker R.R."/>
            <person name="Plana G.V."/>
            <person name="Straley S.C."/>
            <person name="McDonough K.A."/>
            <person name="Nilles M.L."/>
            <person name="Matson J.S."/>
            <person name="Blattner F.R."/>
            <person name="Perry R.D."/>
        </authorList>
    </citation>
    <scope>NUCLEOTIDE SEQUENCE [LARGE SCALE GENOMIC DNA]</scope>
    <source>
        <strain evidence="9">KIM</strain>
        <strain evidence="12">KIM10+ / Biovar Mediaevalis</strain>
    </source>
</reference>
<dbReference type="DNASU" id="1146192"/>
<evidence type="ECO:0000256" key="1">
    <source>
        <dbReference type="ARBA" id="ARBA00004127"/>
    </source>
</evidence>
<comment type="similarity">
    <text evidence="2 8">Belongs to the NiCoT transporter (TC 2.A.52) family.</text>
</comment>
<organism evidence="9 12">
    <name type="scientific">Yersinia pestis</name>
    <dbReference type="NCBI Taxonomy" id="632"/>
    <lineage>
        <taxon>Bacteria</taxon>
        <taxon>Pseudomonadati</taxon>
        <taxon>Pseudomonadota</taxon>
        <taxon>Gammaproteobacteria</taxon>
        <taxon>Enterobacterales</taxon>
        <taxon>Yersiniaceae</taxon>
        <taxon>Yersinia</taxon>
    </lineage>
</organism>
<dbReference type="GO" id="GO:0005886">
    <property type="term" value="C:plasma membrane"/>
    <property type="evidence" value="ECO:0007669"/>
    <property type="project" value="UniProtKB-SubCell"/>
</dbReference>
<feature type="transmembrane region" description="Helical" evidence="8">
    <location>
        <begin position="54"/>
        <end position="72"/>
    </location>
</feature>
<dbReference type="InterPro" id="IPR011541">
    <property type="entry name" value="Ni/Co_transpt_high_affinity"/>
</dbReference>
<evidence type="ECO:0000256" key="4">
    <source>
        <dbReference type="ARBA" id="ARBA00022596"/>
    </source>
</evidence>
<evidence type="ECO:0000256" key="6">
    <source>
        <dbReference type="ARBA" id="ARBA00022989"/>
    </source>
</evidence>
<keyword evidence="6 8" id="KW-1133">Transmembrane helix</keyword>
<evidence type="ECO:0000256" key="2">
    <source>
        <dbReference type="ARBA" id="ARBA00010892"/>
    </source>
</evidence>
<feature type="transmembrane region" description="Helical" evidence="8">
    <location>
        <begin position="279"/>
        <end position="306"/>
    </location>
</feature>
<protein>
    <recommendedName>
        <fullName evidence="8">Nickel/cobalt efflux system</fullName>
    </recommendedName>
</protein>
<feature type="transmembrane region" description="Helical" evidence="8">
    <location>
        <begin position="28"/>
        <end position="48"/>
    </location>
</feature>
<gene>
    <name evidence="10" type="primary">hoxN</name>
    <name evidence="9" type="ordered locus">y1245</name>
    <name evidence="10" type="ordered locus">YP_2474</name>
</gene>
<dbReference type="EnsemblBacteria" id="AAS62673">
    <property type="protein sequence ID" value="AAS62673"/>
    <property type="gene ID" value="YP_2474"/>
</dbReference>
<evidence type="ECO:0000256" key="3">
    <source>
        <dbReference type="ARBA" id="ARBA00022448"/>
    </source>
</evidence>
<evidence type="ECO:0000313" key="9">
    <source>
        <dbReference type="EMBL" id="AAM84819.1"/>
    </source>
</evidence>
<evidence type="ECO:0000313" key="11">
    <source>
        <dbReference type="Proteomes" id="UP000001019"/>
    </source>
</evidence>
<name>Q8D114_YERPE</name>
<evidence type="ECO:0000313" key="12">
    <source>
        <dbReference type="Proteomes" id="UP000002490"/>
    </source>
</evidence>
<feature type="transmembrane region" description="Helical" evidence="8">
    <location>
        <begin position="209"/>
        <end position="233"/>
    </location>
</feature>
<comment type="subcellular location">
    <subcellularLocation>
        <location evidence="8">Cell membrane</location>
        <topology evidence="8">Multi-pass membrane protein</topology>
    </subcellularLocation>
    <subcellularLocation>
        <location evidence="1">Endomembrane system</location>
        <topology evidence="1">Multi-pass membrane protein</topology>
    </subcellularLocation>
</comment>
<dbReference type="KEGG" id="ypm:YP_2474"/>
<accession>Q8D114</accession>
<keyword evidence="7 8" id="KW-0472">Membrane</keyword>
<reference evidence="10" key="4">
    <citation type="submission" date="2016-05" db="EMBL/GenBank/DDBJ databases">
        <title>Reannotation of Yersinia pestis strain 91001 based on omics data.</title>
        <authorList>
            <person name="Yiqing M."/>
        </authorList>
    </citation>
    <scope>NUCLEOTIDE SEQUENCE</scope>
    <source>
        <strain evidence="10">91001</strain>
    </source>
</reference>
<feature type="transmembrane region" description="Helical" evidence="8">
    <location>
        <begin position="135"/>
        <end position="161"/>
    </location>
</feature>
<dbReference type="GO" id="GO:0015099">
    <property type="term" value="F:nickel cation transmembrane transporter activity"/>
    <property type="evidence" value="ECO:0007669"/>
    <property type="project" value="UniProtKB-UniRule"/>
</dbReference>
<dbReference type="Pfam" id="PF03824">
    <property type="entry name" value="NicO"/>
    <property type="match status" value="1"/>
</dbReference>
<keyword evidence="4" id="KW-0533">Nickel</keyword>
<dbReference type="KEGG" id="ypk:y1245"/>
<dbReference type="PANTHER" id="PTHR31611:SF0">
    <property type="entry name" value="HIGH-AFFINITY NICKEL TRANSPORT PROTEIN NIC1"/>
    <property type="match status" value="1"/>
</dbReference>
<dbReference type="HOGENOM" id="CLU_036094_2_0_6"/>
<dbReference type="EMBL" id="AE009952">
    <property type="protein sequence ID" value="AAM84819.1"/>
    <property type="molecule type" value="Genomic_DNA"/>
</dbReference>
<keyword evidence="3 8" id="KW-0813">Transport</keyword>
<dbReference type="Proteomes" id="UP000002490">
    <property type="component" value="Chromosome"/>
</dbReference>
<feature type="transmembrane region" description="Helical" evidence="8">
    <location>
        <begin position="239"/>
        <end position="259"/>
    </location>
</feature>
<reference evidence="11" key="3">
    <citation type="journal article" date="2004" name="DNA Res.">
        <title>Complete genome sequence of Yersinia pestis strain 91001, an isolate avirulent to humans.</title>
        <authorList>
            <person name="Song Y."/>
            <person name="Tong Z."/>
            <person name="Wang J."/>
            <person name="Wang L."/>
            <person name="Guo Z."/>
            <person name="Han Y."/>
            <person name="Zhang J."/>
            <person name="Pei D."/>
            <person name="Zhou D."/>
            <person name="Qin H."/>
            <person name="Pang X."/>
            <person name="Han Y."/>
            <person name="Zhai J."/>
            <person name="Li M."/>
            <person name="Cui B."/>
            <person name="Qi Z."/>
            <person name="Jin L."/>
            <person name="Dai R."/>
            <person name="Chen F."/>
            <person name="Li S."/>
            <person name="Ye C."/>
            <person name="Du Z."/>
            <person name="Lin W."/>
            <person name="Wang J."/>
            <person name="Yu J."/>
            <person name="Yang H."/>
            <person name="Wang J."/>
            <person name="Huang P."/>
            <person name="Yang R."/>
        </authorList>
    </citation>
    <scope>NUCLEOTIDE SEQUENCE [LARGE SCALE GENOMIC DNA]</scope>
    <source>
        <strain evidence="11">91001 / Biovar Mediaevalis</strain>
    </source>
</reference>
<dbReference type="GO" id="GO:0012505">
    <property type="term" value="C:endomembrane system"/>
    <property type="evidence" value="ECO:0007669"/>
    <property type="project" value="UniProtKB-SubCell"/>
</dbReference>
<evidence type="ECO:0000313" key="10">
    <source>
        <dbReference type="EMBL" id="AAS62673.1"/>
    </source>
</evidence>
<dbReference type="AlphaFoldDB" id="Q8D114"/>
<sequence>MKIIWSANMTTIIASSSAFGNQQTKRRAIYLLIGLLVVNGLAWVWAFAEFNDNAVLMGMAFLAYSFGLRHAVDADHIAAIDNVTRKLMQQGKTPIAVGTFFSLGHSTIVILASLAIAATAMAFKNNMAWFHETGGLIGTLVSSVFLLLFAFLNLTILISVYKKFKQVKAGYIYKDEELDLLVVNNGGLLSRMFKRVFNMVNKSWHMYPVGFLFGLGFDTATEIGVLGISAASATHGMNLWSIMVFPILFAAGMALIDSLDNFVMIGAYGWAFSKPVRKLYYNITITAASVIIAFFIGGIEALGLIADKLNLTGGIWTPINNISENLGQIGYWIIGMFICCWLVSIINYYVRGYDKLNISR</sequence>
<reference evidence="10" key="2">
    <citation type="submission" date="2003-04" db="EMBL/GenBank/DDBJ databases">
        <authorList>
            <person name="Song Y."/>
            <person name="Tong Z."/>
            <person name="Wang L."/>
            <person name="Han Y."/>
            <person name="Zhang J."/>
            <person name="Pei D."/>
            <person name="Wang J."/>
            <person name="Zhou D."/>
            <person name="Han Y."/>
            <person name="Pang X."/>
            <person name="Zhai J."/>
            <person name="Chen F."/>
            <person name="Qin H."/>
            <person name="Wang J."/>
            <person name="Li S."/>
            <person name="Guo Z."/>
            <person name="Ye C."/>
            <person name="Du Z."/>
            <person name="Lin W."/>
            <person name="Wang J."/>
            <person name="Yu J."/>
            <person name="Yang H."/>
            <person name="Wang J."/>
            <person name="Huang P."/>
            <person name="Yang R."/>
        </authorList>
    </citation>
    <scope>NUCLEOTIDE SEQUENCE</scope>
    <source>
        <strain evidence="10">91001</strain>
    </source>
</reference>
<proteinExistence type="inferred from homology"/>
<dbReference type="PANTHER" id="PTHR31611">
    <property type="entry name" value="HIGH-AFFINITY NICKEL TRANSPORT PROTEIN NIC1"/>
    <property type="match status" value="1"/>
</dbReference>
<dbReference type="InterPro" id="IPR004688">
    <property type="entry name" value="Ni/Co_transpt"/>
</dbReference>
<evidence type="ECO:0000256" key="5">
    <source>
        <dbReference type="ARBA" id="ARBA00022692"/>
    </source>
</evidence>
<feature type="transmembrane region" description="Helical" evidence="8">
    <location>
        <begin position="329"/>
        <end position="350"/>
    </location>
</feature>
<dbReference type="NCBIfam" id="TIGR00802">
    <property type="entry name" value="nico"/>
    <property type="match status" value="1"/>
</dbReference>
<evidence type="ECO:0000256" key="8">
    <source>
        <dbReference type="RuleBase" id="RU362101"/>
    </source>
</evidence>
<dbReference type="Proteomes" id="UP000001019">
    <property type="component" value="Chromosome"/>
</dbReference>
<keyword evidence="5 8" id="KW-0812">Transmembrane</keyword>
<accession>Q74SU6</accession>
<feature type="transmembrane region" description="Helical" evidence="8">
    <location>
        <begin position="93"/>
        <end position="123"/>
    </location>
</feature>
<evidence type="ECO:0000256" key="7">
    <source>
        <dbReference type="ARBA" id="ARBA00023136"/>
    </source>
</evidence>
<dbReference type="EMBL" id="AE017042">
    <property type="protein sequence ID" value="AAS62673.1"/>
    <property type="molecule type" value="Genomic_DNA"/>
</dbReference>